<accession>A0A261FNJ6</accession>
<dbReference type="OrthoDB" id="9935481at2"/>
<protein>
    <submittedName>
        <fullName evidence="1">Uncharacterized protein</fullName>
    </submittedName>
</protein>
<reference evidence="1 2" key="1">
    <citation type="journal article" date="2017" name="BMC Genomics">
        <title>Comparative genomic and phylogenomic analyses of the Bifidobacteriaceae family.</title>
        <authorList>
            <person name="Lugli G.A."/>
            <person name="Milani C."/>
            <person name="Turroni F."/>
            <person name="Duranti S."/>
            <person name="Mancabelli L."/>
            <person name="Mangifesta M."/>
            <person name="Ferrario C."/>
            <person name="Modesto M."/>
            <person name="Mattarelli P."/>
            <person name="Jiri K."/>
            <person name="van Sinderen D."/>
            <person name="Ventura M."/>
        </authorList>
    </citation>
    <scope>NUCLEOTIDE SEQUENCE [LARGE SCALE GENOMIC DNA]</scope>
    <source>
        <strain evidence="1 2">DSM 28807</strain>
    </source>
</reference>
<evidence type="ECO:0000313" key="1">
    <source>
        <dbReference type="EMBL" id="OZG60734.1"/>
    </source>
</evidence>
<dbReference type="STRING" id="1603886.GCA_001895165_02275"/>
<dbReference type="EMBL" id="MWWX01000013">
    <property type="protein sequence ID" value="OZG60734.1"/>
    <property type="molecule type" value="Genomic_DNA"/>
</dbReference>
<name>A0A261FNJ6_9BIFI</name>
<dbReference type="Proteomes" id="UP000216352">
    <property type="component" value="Unassembled WGS sequence"/>
</dbReference>
<sequence>MRTINKHAASAIESEARRLDPAARFGRVRRSVRTRQGWAKALTEISVHLTTGEITVTPVTVEITGDTDHRSEPGLEVRAQGAAGELRVVASPDTIGQAVALAARHLAATARR</sequence>
<comment type="caution">
    <text evidence="1">The sequence shown here is derived from an EMBL/GenBank/DDBJ whole genome shotgun (WGS) entry which is preliminary data.</text>
</comment>
<organism evidence="1 2">
    <name type="scientific">Bifidobacterium lemurum</name>
    <dbReference type="NCBI Taxonomy" id="1603886"/>
    <lineage>
        <taxon>Bacteria</taxon>
        <taxon>Bacillati</taxon>
        <taxon>Actinomycetota</taxon>
        <taxon>Actinomycetes</taxon>
        <taxon>Bifidobacteriales</taxon>
        <taxon>Bifidobacteriaceae</taxon>
        <taxon>Bifidobacterium</taxon>
    </lineage>
</organism>
<keyword evidence="2" id="KW-1185">Reference proteome</keyword>
<proteinExistence type="predicted"/>
<gene>
    <name evidence="1" type="ORF">BLEM_1703</name>
</gene>
<dbReference type="AlphaFoldDB" id="A0A261FNJ6"/>
<evidence type="ECO:0000313" key="2">
    <source>
        <dbReference type="Proteomes" id="UP000216352"/>
    </source>
</evidence>
<dbReference type="RefSeq" id="WP_072727106.1">
    <property type="nucleotide sequence ID" value="NZ_BDIS01000035.1"/>
</dbReference>